<dbReference type="InterPro" id="IPR003675">
    <property type="entry name" value="Rce1/LyrA-like_dom"/>
</dbReference>
<feature type="transmembrane region" description="Helical" evidence="1">
    <location>
        <begin position="249"/>
        <end position="271"/>
    </location>
</feature>
<feature type="domain" description="CAAX prenyl protease 2/Lysostaphin resistance protein A-like" evidence="2">
    <location>
        <begin position="122"/>
        <end position="216"/>
    </location>
</feature>
<keyword evidence="4" id="KW-1185">Reference proteome</keyword>
<keyword evidence="3" id="KW-0378">Hydrolase</keyword>
<protein>
    <submittedName>
        <fullName evidence="3">CPBP family intramembrane glutamic endopeptidase</fullName>
        <ecNumber evidence="3">3.4.-.-</ecNumber>
    </submittedName>
</protein>
<feature type="transmembrane region" description="Helical" evidence="1">
    <location>
        <begin position="212"/>
        <end position="229"/>
    </location>
</feature>
<feature type="transmembrane region" description="Helical" evidence="1">
    <location>
        <begin position="155"/>
        <end position="174"/>
    </location>
</feature>
<feature type="transmembrane region" description="Helical" evidence="1">
    <location>
        <begin position="122"/>
        <end position="143"/>
    </location>
</feature>
<dbReference type="PANTHER" id="PTHR39430:SF1">
    <property type="entry name" value="PROTEASE"/>
    <property type="match status" value="1"/>
</dbReference>
<sequence length="292" mass="31160">MQDIAEPRPAAWRRILRLPVIRLPLLGGGLFWLMMVNNGFMEDLAARPLTALAVTAGMVTLALALYAGFVRWVEGRAPGELSFPGMGREWAMGAMVGAALYTSSVLLLMALGIYRIEGLNPASFLLPALAMALSSGVFEELIFRGALMRILEEHLGSWIALVLSALVFGFTHLLNPAGTLMGALFISIEAGLLLGAAYLLTRRLWMSMGFHMSWNYTQSAIFSGIVSGGDSDPGLIRASVAGPELLTGGSFGLESSIIAFILCTGTGLLLLGMTVQQGRMRPPGWMRGATPG</sequence>
<evidence type="ECO:0000259" key="2">
    <source>
        <dbReference type="Pfam" id="PF02517"/>
    </source>
</evidence>
<accession>A0ABZ0PMD0</accession>
<evidence type="ECO:0000313" key="3">
    <source>
        <dbReference type="EMBL" id="WPB86874.1"/>
    </source>
</evidence>
<dbReference type="Pfam" id="PF02517">
    <property type="entry name" value="Rce1-like"/>
    <property type="match status" value="1"/>
</dbReference>
<dbReference type="EMBL" id="CP137852">
    <property type="protein sequence ID" value="WPB86874.1"/>
    <property type="molecule type" value="Genomic_DNA"/>
</dbReference>
<feature type="transmembrane region" description="Helical" evidence="1">
    <location>
        <begin position="49"/>
        <end position="69"/>
    </location>
</feature>
<gene>
    <name evidence="3" type="ORF">R9Z33_08340</name>
</gene>
<evidence type="ECO:0000313" key="4">
    <source>
        <dbReference type="Proteomes" id="UP001305521"/>
    </source>
</evidence>
<feature type="transmembrane region" description="Helical" evidence="1">
    <location>
        <begin position="90"/>
        <end position="116"/>
    </location>
</feature>
<dbReference type="PANTHER" id="PTHR39430">
    <property type="entry name" value="MEMBRANE-ASSOCIATED PROTEASE-RELATED"/>
    <property type="match status" value="1"/>
</dbReference>
<keyword evidence="1" id="KW-0472">Membrane</keyword>
<dbReference type="EC" id="3.4.-.-" evidence="3"/>
<organism evidence="3 4">
    <name type="scientific">Sediminicoccus rosea</name>
    <dbReference type="NCBI Taxonomy" id="1225128"/>
    <lineage>
        <taxon>Bacteria</taxon>
        <taxon>Pseudomonadati</taxon>
        <taxon>Pseudomonadota</taxon>
        <taxon>Alphaproteobacteria</taxon>
        <taxon>Acetobacterales</taxon>
        <taxon>Roseomonadaceae</taxon>
        <taxon>Sediminicoccus</taxon>
    </lineage>
</organism>
<name>A0ABZ0PMD0_9PROT</name>
<feature type="transmembrane region" description="Helical" evidence="1">
    <location>
        <begin position="20"/>
        <end position="37"/>
    </location>
</feature>
<evidence type="ECO:0000256" key="1">
    <source>
        <dbReference type="SAM" id="Phobius"/>
    </source>
</evidence>
<dbReference type="GO" id="GO:0016787">
    <property type="term" value="F:hydrolase activity"/>
    <property type="evidence" value="ECO:0007669"/>
    <property type="project" value="UniProtKB-KW"/>
</dbReference>
<keyword evidence="1" id="KW-1133">Transmembrane helix</keyword>
<feature type="transmembrane region" description="Helical" evidence="1">
    <location>
        <begin position="180"/>
        <end position="200"/>
    </location>
</feature>
<dbReference type="RefSeq" id="WP_318650830.1">
    <property type="nucleotide sequence ID" value="NZ_CP137852.1"/>
</dbReference>
<reference evidence="3 4" key="1">
    <citation type="submission" date="2023-11" db="EMBL/GenBank/DDBJ databases">
        <title>Arctic aerobic anoxygenic photoheterotroph Sediminicoccus rosea KRV36 adapts its photosynthesis to long days of polar summer.</title>
        <authorList>
            <person name="Tomasch J."/>
            <person name="Kopejtka K."/>
            <person name="Bily T."/>
            <person name="Gardiner A.T."/>
            <person name="Gardian Z."/>
            <person name="Shivaramu S."/>
            <person name="Koblizek M."/>
            <person name="Engelhardt F."/>
            <person name="Kaftan D."/>
        </authorList>
    </citation>
    <scope>NUCLEOTIDE SEQUENCE [LARGE SCALE GENOMIC DNA]</scope>
    <source>
        <strain evidence="3 4">R-30</strain>
    </source>
</reference>
<keyword evidence="1" id="KW-0812">Transmembrane</keyword>
<dbReference type="Proteomes" id="UP001305521">
    <property type="component" value="Chromosome"/>
</dbReference>
<proteinExistence type="predicted"/>